<feature type="transmembrane region" description="Helical" evidence="1">
    <location>
        <begin position="38"/>
        <end position="56"/>
    </location>
</feature>
<sequence length="489" mass="49702">MAVALSPEVPARTVRQQLRKARRASVAARPVTEVLQDLYVTAFGIVLISVMVGPLARDALQDVVDHGGAGQAPHALVPALGIALGLVFVGTGVRALNLVGPVVCDPARATWLLASPVSRAGLLGAAAGAALAGTAFVGALGGLAVGLLLSWPGVASAVVGGFAAALLGLLAIGLQGRRTGGRWMRWGGDALALLAVPVLVAGLLGVDAQPATPSARTAGLVALALGLLLVLCATRLSRVLARLRRTDMVAGTGLATGLRATVTALDGSFVAETLRLRRLLERGVVGSKPLRGSGFNALVAADVRRVSRASRGPLAALGATTLAWAAEDLYGRLGSVVVLLVVCWAGAGASAAGLRTVTRSRGLARSLPLADQDLRQAHLVVPALVAAVVAEVGCLLTGRPSWWTLVLTLLAAAGVLRTAAGRPDIKWELQATSPMGALPVGAFTAFLVGPDVVVVAALPFLVGATPMVSLLLPLLAVTVLLRRKIKRPS</sequence>
<feature type="transmembrane region" description="Helical" evidence="1">
    <location>
        <begin position="336"/>
        <end position="357"/>
    </location>
</feature>
<keyword evidence="1" id="KW-0812">Transmembrane</keyword>
<reference evidence="3" key="1">
    <citation type="journal article" date="2019" name="Int. J. Syst. Evol. Microbiol.">
        <title>The Global Catalogue of Microorganisms (GCM) 10K type strain sequencing project: providing services to taxonomists for standard genome sequencing and annotation.</title>
        <authorList>
            <consortium name="The Broad Institute Genomics Platform"/>
            <consortium name="The Broad Institute Genome Sequencing Center for Infectious Disease"/>
            <person name="Wu L."/>
            <person name="Ma J."/>
        </authorList>
    </citation>
    <scope>NUCLEOTIDE SEQUENCE [LARGE SCALE GENOMIC DNA]</scope>
    <source>
        <strain evidence="3">KACC 14249</strain>
    </source>
</reference>
<dbReference type="Proteomes" id="UP001596189">
    <property type="component" value="Unassembled WGS sequence"/>
</dbReference>
<feature type="transmembrane region" description="Helical" evidence="1">
    <location>
        <begin position="76"/>
        <end position="99"/>
    </location>
</feature>
<evidence type="ECO:0000256" key="1">
    <source>
        <dbReference type="SAM" id="Phobius"/>
    </source>
</evidence>
<feature type="transmembrane region" description="Helical" evidence="1">
    <location>
        <begin position="377"/>
        <end position="396"/>
    </location>
</feature>
<evidence type="ECO:0000313" key="3">
    <source>
        <dbReference type="Proteomes" id="UP001596189"/>
    </source>
</evidence>
<keyword evidence="3" id="KW-1185">Reference proteome</keyword>
<keyword evidence="1" id="KW-0472">Membrane</keyword>
<keyword evidence="1" id="KW-1133">Transmembrane helix</keyword>
<dbReference type="EMBL" id="JBHSRD010000004">
    <property type="protein sequence ID" value="MFC6008474.1"/>
    <property type="molecule type" value="Genomic_DNA"/>
</dbReference>
<accession>A0ABW1JGK6</accession>
<feature type="transmembrane region" description="Helical" evidence="1">
    <location>
        <begin position="186"/>
        <end position="206"/>
    </location>
</feature>
<proteinExistence type="predicted"/>
<feature type="transmembrane region" description="Helical" evidence="1">
    <location>
        <begin position="314"/>
        <end position="330"/>
    </location>
</feature>
<feature type="transmembrane region" description="Helical" evidence="1">
    <location>
        <begin position="402"/>
        <end position="419"/>
    </location>
</feature>
<feature type="transmembrane region" description="Helical" evidence="1">
    <location>
        <begin position="154"/>
        <end position="174"/>
    </location>
</feature>
<comment type="caution">
    <text evidence="2">The sequence shown here is derived from an EMBL/GenBank/DDBJ whole genome shotgun (WGS) entry which is preliminary data.</text>
</comment>
<dbReference type="RefSeq" id="WP_345714825.1">
    <property type="nucleotide sequence ID" value="NZ_BAABFP010000002.1"/>
</dbReference>
<feature type="transmembrane region" description="Helical" evidence="1">
    <location>
        <begin position="120"/>
        <end position="148"/>
    </location>
</feature>
<protein>
    <submittedName>
        <fullName evidence="2">DUF6297 family protein</fullName>
    </submittedName>
</protein>
<name>A0ABW1JGK6_9ACTN</name>
<evidence type="ECO:0000313" key="2">
    <source>
        <dbReference type="EMBL" id="MFC6008474.1"/>
    </source>
</evidence>
<feature type="transmembrane region" description="Helical" evidence="1">
    <location>
        <begin position="455"/>
        <end position="481"/>
    </location>
</feature>
<organism evidence="2 3">
    <name type="scientific">Angustibacter luteus</name>
    <dbReference type="NCBI Taxonomy" id="658456"/>
    <lineage>
        <taxon>Bacteria</taxon>
        <taxon>Bacillati</taxon>
        <taxon>Actinomycetota</taxon>
        <taxon>Actinomycetes</taxon>
        <taxon>Kineosporiales</taxon>
        <taxon>Kineosporiaceae</taxon>
    </lineage>
</organism>
<feature type="transmembrane region" description="Helical" evidence="1">
    <location>
        <begin position="431"/>
        <end position="449"/>
    </location>
</feature>
<dbReference type="InterPro" id="IPR046264">
    <property type="entry name" value="DUF6297"/>
</dbReference>
<dbReference type="Pfam" id="PF19814">
    <property type="entry name" value="DUF6297"/>
    <property type="match status" value="1"/>
</dbReference>
<gene>
    <name evidence="2" type="ORF">ACFQDO_15150</name>
</gene>
<feature type="transmembrane region" description="Helical" evidence="1">
    <location>
        <begin position="218"/>
        <end position="236"/>
    </location>
</feature>